<comment type="caution">
    <text evidence="1">The sequence shown here is derived from an EMBL/GenBank/DDBJ whole genome shotgun (WGS) entry which is preliminary data.</text>
</comment>
<accession>A0A644UA61</accession>
<organism evidence="1">
    <name type="scientific">bioreactor metagenome</name>
    <dbReference type="NCBI Taxonomy" id="1076179"/>
    <lineage>
        <taxon>unclassified sequences</taxon>
        <taxon>metagenomes</taxon>
        <taxon>ecological metagenomes</taxon>
    </lineage>
</organism>
<proteinExistence type="predicted"/>
<protein>
    <recommendedName>
        <fullName evidence="2">DNA polymerase III delta N-terminal domain-containing protein</fullName>
    </recommendedName>
</protein>
<sequence>MLYIIFGTNFKKREVAREKIRKTLSSKKIDFEALLEVPKINKENFTLLANYFGGASLFGEKVLINVEDILTKEDSREYVYKNIEDMIYSDNVFILDEPFALTATFQKLERDLDKLNLKENLFDCRETLTVKDVEPFYLCELIEKRDKKAAWQEWKKLYLEWEDSEAQAIHGALWWKWKMMWSAYLDGDRNNFFKVYRLNSKELKYSKKELEEFGKEISLMAMKANNGELDLMRGIEKFILKI</sequence>
<gene>
    <name evidence="1" type="ORF">SDC9_21694</name>
</gene>
<dbReference type="EMBL" id="VSSQ01000092">
    <property type="protein sequence ID" value="MPL75856.1"/>
    <property type="molecule type" value="Genomic_DNA"/>
</dbReference>
<evidence type="ECO:0000313" key="1">
    <source>
        <dbReference type="EMBL" id="MPL75856.1"/>
    </source>
</evidence>
<reference evidence="1" key="1">
    <citation type="submission" date="2019-08" db="EMBL/GenBank/DDBJ databases">
        <authorList>
            <person name="Kucharzyk K."/>
            <person name="Murdoch R.W."/>
            <person name="Higgins S."/>
            <person name="Loffler F."/>
        </authorList>
    </citation>
    <scope>NUCLEOTIDE SEQUENCE</scope>
</reference>
<name>A0A644UA61_9ZZZZ</name>
<dbReference type="AlphaFoldDB" id="A0A644UA61"/>
<evidence type="ECO:0008006" key="2">
    <source>
        <dbReference type="Google" id="ProtNLM"/>
    </source>
</evidence>